<keyword evidence="3" id="KW-1185">Reference proteome</keyword>
<comment type="caution">
    <text evidence="2">The sequence shown here is derived from an EMBL/GenBank/DDBJ whole genome shotgun (WGS) entry which is preliminary data.</text>
</comment>
<name>A0ABX1N0I8_9RHOO</name>
<accession>A0ABX1N0I8</accession>
<organism evidence="2 3">
    <name type="scientific">Aromatoleum buckelii</name>
    <dbReference type="NCBI Taxonomy" id="200254"/>
    <lineage>
        <taxon>Bacteria</taxon>
        <taxon>Pseudomonadati</taxon>
        <taxon>Pseudomonadota</taxon>
        <taxon>Betaproteobacteria</taxon>
        <taxon>Rhodocyclales</taxon>
        <taxon>Rhodocyclaceae</taxon>
        <taxon>Aromatoleum</taxon>
    </lineage>
</organism>
<dbReference type="EMBL" id="WTVH01000002">
    <property type="protein sequence ID" value="NMF92039.1"/>
    <property type="molecule type" value="Genomic_DNA"/>
</dbReference>
<sequence length="121" mass="13273">MNAPQPTSPRRRMQELLEIPDSQRTEAEWDELIELEISMAPGNREGAPQPGARRMDSGTGGPRKPGRHAKPGSGQPRSGPQGPRPPAQPKPQGQAKPAEDGQPRKPARKFRKRPPKETPPQ</sequence>
<gene>
    <name evidence="2" type="ORF">GO608_01655</name>
</gene>
<evidence type="ECO:0000313" key="3">
    <source>
        <dbReference type="Proteomes" id="UP000601990"/>
    </source>
</evidence>
<feature type="compositionally biased region" description="Low complexity" evidence="1">
    <location>
        <begin position="71"/>
        <end position="81"/>
    </location>
</feature>
<reference evidence="2" key="1">
    <citation type="submission" date="2019-12" db="EMBL/GenBank/DDBJ databases">
        <title>Comparative genomics gives insights into the taxonomy of the Azoarcus-Aromatoleum group and reveals separate origins of nif in the plant-associated Azoarcus and non-plant-associated Aromatoleum sub-groups.</title>
        <authorList>
            <person name="Lafos M."/>
            <person name="Maluk M."/>
            <person name="Batista M."/>
            <person name="Junghare M."/>
            <person name="Carmona M."/>
            <person name="Faoro H."/>
            <person name="Cruz L.M."/>
            <person name="Battistoni F."/>
            <person name="De Souza E."/>
            <person name="Pedrosa F."/>
            <person name="Chen W.-M."/>
            <person name="Poole P.S."/>
            <person name="Dixon R.A."/>
            <person name="James E.K."/>
        </authorList>
    </citation>
    <scope>NUCLEOTIDE SEQUENCE</scope>
    <source>
        <strain evidence="2">U120</strain>
    </source>
</reference>
<evidence type="ECO:0000313" key="2">
    <source>
        <dbReference type="EMBL" id="NMF92039.1"/>
    </source>
</evidence>
<feature type="compositionally biased region" description="Basic residues" evidence="1">
    <location>
        <begin position="105"/>
        <end position="114"/>
    </location>
</feature>
<proteinExistence type="predicted"/>
<feature type="region of interest" description="Disordered" evidence="1">
    <location>
        <begin position="1"/>
        <end position="121"/>
    </location>
</feature>
<evidence type="ECO:0000256" key="1">
    <source>
        <dbReference type="SAM" id="MobiDB-lite"/>
    </source>
</evidence>
<dbReference type="RefSeq" id="WP_247002958.1">
    <property type="nucleotide sequence ID" value="NZ_WTVH02000009.1"/>
</dbReference>
<dbReference type="Proteomes" id="UP000601990">
    <property type="component" value="Unassembled WGS sequence"/>
</dbReference>
<protein>
    <submittedName>
        <fullName evidence="2">Uncharacterized protein</fullName>
    </submittedName>
</protein>